<evidence type="ECO:0000313" key="2">
    <source>
        <dbReference type="EMBL" id="RJT40237.1"/>
    </source>
</evidence>
<sequence length="126" mass="13432">MPGLRRAFMAIAASSIAASPSAAAIEGSSYVYCSNGIACVMQPCPSHSALDLATGEIIEVVSIDTTRLPWQDRAKKDLSASLDTGKIVVKGSIEHEPNSGSGYDRLIATSIERASKKTERKHCRPR</sequence>
<dbReference type="AlphaFoldDB" id="A0A3A5KUR0"/>
<dbReference type="EMBL" id="QZWZ01000006">
    <property type="protein sequence ID" value="RJT40237.1"/>
    <property type="molecule type" value="Genomic_DNA"/>
</dbReference>
<protein>
    <submittedName>
        <fullName evidence="2">Uncharacterized protein</fullName>
    </submittedName>
</protein>
<feature type="signal peptide" evidence="1">
    <location>
        <begin position="1"/>
        <end position="24"/>
    </location>
</feature>
<dbReference type="OrthoDB" id="8163732at2"/>
<keyword evidence="3" id="KW-1185">Reference proteome</keyword>
<evidence type="ECO:0000313" key="3">
    <source>
        <dbReference type="Proteomes" id="UP000272706"/>
    </source>
</evidence>
<accession>A0A3A5KUR0</accession>
<dbReference type="Proteomes" id="UP000272706">
    <property type="component" value="Unassembled WGS sequence"/>
</dbReference>
<feature type="chain" id="PRO_5017206880" evidence="1">
    <location>
        <begin position="25"/>
        <end position="126"/>
    </location>
</feature>
<comment type="caution">
    <text evidence="2">The sequence shown here is derived from an EMBL/GenBank/DDBJ whole genome shotgun (WGS) entry which is preliminary data.</text>
</comment>
<organism evidence="2 3">
    <name type="scientific">Mesorhizobium waimense</name>
    <dbReference type="NCBI Taxonomy" id="1300307"/>
    <lineage>
        <taxon>Bacteria</taxon>
        <taxon>Pseudomonadati</taxon>
        <taxon>Pseudomonadota</taxon>
        <taxon>Alphaproteobacteria</taxon>
        <taxon>Hyphomicrobiales</taxon>
        <taxon>Phyllobacteriaceae</taxon>
        <taxon>Mesorhizobium</taxon>
    </lineage>
</organism>
<keyword evidence="1" id="KW-0732">Signal</keyword>
<gene>
    <name evidence="2" type="ORF">D3227_09615</name>
</gene>
<reference evidence="2 3" key="1">
    <citation type="submission" date="2018-09" db="EMBL/GenBank/DDBJ databases">
        <title>Mesorhizobium carmichaelinearum sp. nov. isolated from Carmichaelinea spp. root nodules in New Zealand.</title>
        <authorList>
            <person name="De Meyer S.E."/>
        </authorList>
    </citation>
    <scope>NUCLEOTIDE SEQUENCE [LARGE SCALE GENOMIC DNA]</scope>
    <source>
        <strain evidence="2 3">ICMP19557</strain>
    </source>
</reference>
<evidence type="ECO:0000256" key="1">
    <source>
        <dbReference type="SAM" id="SignalP"/>
    </source>
</evidence>
<name>A0A3A5KUR0_9HYPH</name>
<proteinExistence type="predicted"/>